<comment type="caution">
    <text evidence="9">The sequence shown here is derived from an EMBL/GenBank/DDBJ whole genome shotgun (WGS) entry which is preliminary data.</text>
</comment>
<sequence>MKIHLLSAVLLSALLAACGGDNKNGSSPASSSPSGNQPSSAAAQTSSQAPASSAQATSSIASPVVGVLVDAFVAGIGYRTQTQSGVTNERGEFNYLPGETVTFFIGALEFPPVPAKQIVTPLDMGQTTNLEVAMVVNIARLLQSLDSDSDPTNGISIDAAAAQAATAVDFNLSIEAFAASTAVVNLVANSGSNTKALVAIEDAITHLRETLTNVGVPVDGSSSSASSVVVIPTSSAPASSAPASSVPASSVPASSSAASSVVVVPASSAPASSAPASSVPASSVPASSSAASSVVVVPVSSAPASSAPASSVPASSVASSPEPSSAASSSSVIAAPSAFDSADGWASVGVNNLGYPGTNGGVTADQAHTYTVTNRNELLAALYTNLTINDDGSFSGTVDTTPKIIYVDGTINMNMNKALVENTEADYVCPIDGNSIKVAYDFNDYVAFYDPNGAWGTAPVSGDLEAARACAANKQKAVIQIKVGSNTTIIGLGDNAKIVRGHIRLSSPYDNIIIRNVHFEDAFDMFPQWDPTDSGGRWNSAYDNISIDGATHVWIDHCTFNDGTNLDKLHPPVFAAPYNLPEMKVQHHDGAIDITKNANYVTLSHNYVHDHDKTHLVGSSDSIAVDNGPQFLKLTMHHNLFKDVTQRLPRVRMGMVHVYNNVYDGQLKPIDSDRNYAFSVGLATGQFGKIYAENNVFNIEASTDQVEATVHNLYSVSFKQDSGTIAACTNAGYSAADCSTLFYASGTLLNGQPVDVMTAAVNYAAGLATPLTLNSAASYWTPESYYSYTLENADGLANTIIAAAGAGKCSDCLNTDKPVQIPASSSAASSSSAPASASSSSAASSEAPIAMNCGADVYFCDDFSAETAAYWNLLPVAGPVGSFDLFTQNSNQMLRYTAGSAGGVLALVKPAAFTGVTSGDYYVEARIRPRNNSTTGNKQLYVIARAQDANNWYGAGFNVQATSTSTRVAIGKMVGGVFTDNIFTRYNTPIEQGTAGGSDGTWYTLRIEFKGSAIVVYLNGAPVISGTDTSFSAAGLIGLYTTNKSFEIDDIKVGNADVKPVQFTVAPSTTTYVAEAGDLPTALTVTAKNSAGETDTFTAESSDTGVVQVSIAGNQVSLTPVGGGSASITLTSGSDPSKTHVINATIAPEFVQPSQTYDLSGRVDPAVNEASAHVDTRLSITFDAPPTLGSSGRIRIYKTSDDSVVDTITLSDNTDTLGFSGQGSYRIVKTSPLSISGNTLTIAPDNSKLAYNTSYYVAIAEGVVTGATLNGSEFVGLGKAAGWSFTTKTAAPATGDVTVDDNGPADFRTVQGAINHVVQTVARDTPATISIKNGDYRELLFLRGKNNLTLQGESRAGVVIHYTNNEGINSGTGASQAAGSPAGGRSVFLVETSDLLKLDQLTLKNDTLIGSGGQAEVIYFNNDSGRLLATNANFISEQDTIQVKGYSWFYRSLIAGNVDFIWGNNRVALFEESEIRSLGDSRGNGSGGYILQARTVTAADKGFVFLNSSLTRGPGPLNHEIADNQTWLARSGGSVSYFDNIVFINTKMDAHIRTAGWNTSPLPNPVIATATSGWREFASMNLAGDTLDVSGRVADSSYQLSLGEVASSYCNRAQIFAAYNNGAGWNPLPGDTTDCVNFGTASSAASSSSSEPSSSAASDSSSSEASSSAESASSEASTSAESSSEASASSSSAHVPTTTTWTPTLAEFSGMLGTLASGNYPFNANPAPFTVSGLNFYSPTSGSLRLHEASGPVYAINYNGTSFKSDVVMVEGTSGQVDPKILNGTGGVTRYVSIPVAPSALPITVKITYSNASGSCVNGQIALVDQNTKAWKVASACGTSNSVMEVTLSDETVTELFILMNRNGDAGGGIRIWQLEVTR</sequence>
<comment type="similarity">
    <text evidence="4">Belongs to the polysaccharide lyase 1 family.</text>
</comment>
<gene>
    <name evidence="9" type="ORF">ACFODX_04560</name>
</gene>
<dbReference type="Pfam" id="PF00544">
    <property type="entry name" value="Pectate_lyase_4"/>
    <property type="match status" value="1"/>
</dbReference>
<protein>
    <submittedName>
        <fullName evidence="9">Pectinesterase family protein</fullName>
    </submittedName>
</protein>
<comment type="subcellular location">
    <subcellularLocation>
        <location evidence="4">Secreted</location>
    </subcellularLocation>
</comment>
<evidence type="ECO:0000256" key="3">
    <source>
        <dbReference type="ARBA" id="ARBA00023239"/>
    </source>
</evidence>
<keyword evidence="4" id="KW-0119">Carbohydrate metabolism</keyword>
<dbReference type="SMART" id="SM00635">
    <property type="entry name" value="BID_2"/>
    <property type="match status" value="1"/>
</dbReference>
<keyword evidence="3 4" id="KW-0456">Lyase</keyword>
<feature type="region of interest" description="Disordered" evidence="5">
    <location>
        <begin position="1641"/>
        <end position="1698"/>
    </location>
</feature>
<feature type="domain" description="BIG2" evidence="7">
    <location>
        <begin position="1059"/>
        <end position="1142"/>
    </location>
</feature>
<reference evidence="10" key="1">
    <citation type="journal article" date="2019" name="Int. J. Syst. Evol. Microbiol.">
        <title>The Global Catalogue of Microorganisms (GCM) 10K type strain sequencing project: providing services to taxonomists for standard genome sequencing and annotation.</title>
        <authorList>
            <consortium name="The Broad Institute Genomics Platform"/>
            <consortium name="The Broad Institute Genome Sequencing Center for Infectious Disease"/>
            <person name="Wu L."/>
            <person name="Ma J."/>
        </authorList>
    </citation>
    <scope>NUCLEOTIDE SEQUENCE [LARGE SCALE GENOMIC DNA]</scope>
    <source>
        <strain evidence="10">KCTC 52237</strain>
    </source>
</reference>
<keyword evidence="2" id="KW-0063">Aspartyl esterase</keyword>
<evidence type="ECO:0000256" key="2">
    <source>
        <dbReference type="ARBA" id="ARBA00023085"/>
    </source>
</evidence>
<dbReference type="PANTHER" id="PTHR31683:SF18">
    <property type="entry name" value="PECTATE LYASE 21-RELATED"/>
    <property type="match status" value="1"/>
</dbReference>
<dbReference type="Pfam" id="PF01095">
    <property type="entry name" value="Pectinesterase"/>
    <property type="match status" value="1"/>
</dbReference>
<evidence type="ECO:0000256" key="1">
    <source>
        <dbReference type="ARBA" id="ARBA00022801"/>
    </source>
</evidence>
<keyword evidence="4" id="KW-0624">Polysaccharide degradation</keyword>
<evidence type="ECO:0000313" key="9">
    <source>
        <dbReference type="EMBL" id="MFC3114820.1"/>
    </source>
</evidence>
<dbReference type="InterPro" id="IPR011050">
    <property type="entry name" value="Pectin_lyase_fold/virulence"/>
</dbReference>
<keyword evidence="6" id="KW-0732">Signal</keyword>
<proteinExistence type="inferred from homology"/>
<accession>A0ABV7FBA3</accession>
<dbReference type="InterPro" id="IPR003343">
    <property type="entry name" value="Big_2"/>
</dbReference>
<dbReference type="InterPro" id="IPR012334">
    <property type="entry name" value="Pectin_lyas_fold"/>
</dbReference>
<evidence type="ECO:0000256" key="4">
    <source>
        <dbReference type="RuleBase" id="RU361173"/>
    </source>
</evidence>
<organism evidence="9 10">
    <name type="scientific">Cellvibrio fontiphilus</name>
    <dbReference type="NCBI Taxonomy" id="1815559"/>
    <lineage>
        <taxon>Bacteria</taxon>
        <taxon>Pseudomonadati</taxon>
        <taxon>Pseudomonadota</taxon>
        <taxon>Gammaproteobacteria</taxon>
        <taxon>Cellvibrionales</taxon>
        <taxon>Cellvibrionaceae</taxon>
        <taxon>Cellvibrio</taxon>
    </lineage>
</organism>
<dbReference type="InterPro" id="IPR010496">
    <property type="entry name" value="AL/BT2_dom"/>
</dbReference>
<keyword evidence="10" id="KW-1185">Reference proteome</keyword>
<feature type="chain" id="PRO_5046594841" evidence="6">
    <location>
        <begin position="20"/>
        <end position="1879"/>
    </location>
</feature>
<evidence type="ECO:0000313" key="10">
    <source>
        <dbReference type="Proteomes" id="UP001595555"/>
    </source>
</evidence>
<feature type="compositionally biased region" description="Low complexity" evidence="5">
    <location>
        <begin position="24"/>
        <end position="50"/>
    </location>
</feature>
<dbReference type="Gene3D" id="2.160.20.10">
    <property type="entry name" value="Single-stranded right-handed beta-helix, Pectin lyase-like"/>
    <property type="match status" value="2"/>
</dbReference>
<dbReference type="Gene3D" id="2.60.120.560">
    <property type="entry name" value="Exo-inulinase, domain 1"/>
    <property type="match status" value="1"/>
</dbReference>
<dbReference type="SUPFAM" id="SSF51126">
    <property type="entry name" value="Pectin lyase-like"/>
    <property type="match status" value="2"/>
</dbReference>
<evidence type="ECO:0000259" key="8">
    <source>
        <dbReference type="SMART" id="SM00656"/>
    </source>
</evidence>
<keyword evidence="1" id="KW-0378">Hydrolase</keyword>
<name>A0ABV7FBA3_9GAMM</name>
<feature type="region of interest" description="Disordered" evidence="5">
    <location>
        <begin position="22"/>
        <end position="50"/>
    </location>
</feature>
<dbReference type="InterPro" id="IPR045032">
    <property type="entry name" value="PEL"/>
</dbReference>
<dbReference type="Proteomes" id="UP001595555">
    <property type="component" value="Unassembled WGS sequence"/>
</dbReference>
<keyword evidence="4" id="KW-0964">Secreted</keyword>
<feature type="signal peptide" evidence="6">
    <location>
        <begin position="1"/>
        <end position="19"/>
    </location>
</feature>
<feature type="domain" description="Pectate lyase" evidence="8">
    <location>
        <begin position="435"/>
        <end position="703"/>
    </location>
</feature>
<dbReference type="PANTHER" id="PTHR31683">
    <property type="entry name" value="PECTATE LYASE 18-RELATED"/>
    <property type="match status" value="1"/>
</dbReference>
<dbReference type="Gene3D" id="2.60.40.1080">
    <property type="match status" value="1"/>
</dbReference>
<dbReference type="RefSeq" id="WP_378116506.1">
    <property type="nucleotide sequence ID" value="NZ_JBHRTF010000002.1"/>
</dbReference>
<dbReference type="EMBL" id="JBHRTF010000002">
    <property type="protein sequence ID" value="MFC3114820.1"/>
    <property type="molecule type" value="Genomic_DNA"/>
</dbReference>
<dbReference type="PROSITE" id="PS51257">
    <property type="entry name" value="PROKAR_LIPOPROTEIN"/>
    <property type="match status" value="1"/>
</dbReference>
<evidence type="ECO:0000256" key="6">
    <source>
        <dbReference type="SAM" id="SignalP"/>
    </source>
</evidence>
<dbReference type="InterPro" id="IPR000070">
    <property type="entry name" value="Pectinesterase_cat"/>
</dbReference>
<dbReference type="Pfam" id="PF06439">
    <property type="entry name" value="3keto-disac_hyd"/>
    <property type="match status" value="1"/>
</dbReference>
<evidence type="ECO:0000259" key="7">
    <source>
        <dbReference type="SMART" id="SM00635"/>
    </source>
</evidence>
<feature type="region of interest" description="Disordered" evidence="5">
    <location>
        <begin position="304"/>
        <end position="327"/>
    </location>
</feature>
<evidence type="ECO:0000256" key="5">
    <source>
        <dbReference type="SAM" id="MobiDB-lite"/>
    </source>
</evidence>
<dbReference type="SMART" id="SM00656">
    <property type="entry name" value="Amb_all"/>
    <property type="match status" value="1"/>
</dbReference>
<dbReference type="InterPro" id="IPR002022">
    <property type="entry name" value="Pec_lyase"/>
</dbReference>